<keyword evidence="3" id="KW-1185">Reference proteome</keyword>
<gene>
    <name evidence="2" type="ORF">NDU88_006696</name>
</gene>
<evidence type="ECO:0000256" key="1">
    <source>
        <dbReference type="SAM" id="MobiDB-lite"/>
    </source>
</evidence>
<protein>
    <submittedName>
        <fullName evidence="2">Uncharacterized protein</fullName>
    </submittedName>
</protein>
<feature type="region of interest" description="Disordered" evidence="1">
    <location>
        <begin position="1"/>
        <end position="25"/>
    </location>
</feature>
<dbReference type="EMBL" id="JANPWB010000015">
    <property type="protein sequence ID" value="KAJ1093596.1"/>
    <property type="molecule type" value="Genomic_DNA"/>
</dbReference>
<reference evidence="2" key="1">
    <citation type="journal article" date="2022" name="bioRxiv">
        <title>Sequencing and chromosome-scale assembly of the giantPleurodeles waltlgenome.</title>
        <authorList>
            <person name="Brown T."/>
            <person name="Elewa A."/>
            <person name="Iarovenko S."/>
            <person name="Subramanian E."/>
            <person name="Araus A.J."/>
            <person name="Petzold A."/>
            <person name="Susuki M."/>
            <person name="Suzuki K.-i.T."/>
            <person name="Hayashi T."/>
            <person name="Toyoda A."/>
            <person name="Oliveira C."/>
            <person name="Osipova E."/>
            <person name="Leigh N.D."/>
            <person name="Simon A."/>
            <person name="Yun M.H."/>
        </authorList>
    </citation>
    <scope>NUCLEOTIDE SEQUENCE</scope>
    <source>
        <strain evidence="2">20211129_DDA</strain>
        <tissue evidence="2">Liver</tissue>
    </source>
</reference>
<evidence type="ECO:0000313" key="2">
    <source>
        <dbReference type="EMBL" id="KAJ1093596.1"/>
    </source>
</evidence>
<comment type="caution">
    <text evidence="2">The sequence shown here is derived from an EMBL/GenBank/DDBJ whole genome shotgun (WGS) entry which is preliminary data.</text>
</comment>
<dbReference type="Proteomes" id="UP001066276">
    <property type="component" value="Chromosome 11"/>
</dbReference>
<accession>A0AAV7LQC8</accession>
<dbReference type="AlphaFoldDB" id="A0AAV7LQC8"/>
<evidence type="ECO:0000313" key="3">
    <source>
        <dbReference type="Proteomes" id="UP001066276"/>
    </source>
</evidence>
<name>A0AAV7LQC8_PLEWA</name>
<feature type="region of interest" description="Disordered" evidence="1">
    <location>
        <begin position="87"/>
        <end position="115"/>
    </location>
</feature>
<organism evidence="2 3">
    <name type="scientific">Pleurodeles waltl</name>
    <name type="common">Iberian ribbed newt</name>
    <dbReference type="NCBI Taxonomy" id="8319"/>
    <lineage>
        <taxon>Eukaryota</taxon>
        <taxon>Metazoa</taxon>
        <taxon>Chordata</taxon>
        <taxon>Craniata</taxon>
        <taxon>Vertebrata</taxon>
        <taxon>Euteleostomi</taxon>
        <taxon>Amphibia</taxon>
        <taxon>Batrachia</taxon>
        <taxon>Caudata</taxon>
        <taxon>Salamandroidea</taxon>
        <taxon>Salamandridae</taxon>
        <taxon>Pleurodelinae</taxon>
        <taxon>Pleurodeles</taxon>
    </lineage>
</organism>
<sequence>MLQKTERRGAWSKSGQTEVRPGSRARAVVGGSAYPLEPRADSGCLVPIGLYAEVLRSDLGWGGVERAMCGREEVLCTASGWSAAHIGPRHPNGTVPGGPQLGALPRGGRRTHDPR</sequence>
<proteinExistence type="predicted"/>